<evidence type="ECO:0000259" key="1">
    <source>
        <dbReference type="Pfam" id="PF07944"/>
    </source>
</evidence>
<gene>
    <name evidence="4" type="ORF">F3F73_11750</name>
</gene>
<organism evidence="4 5">
    <name type="scientific">Bacteroides salyersiae</name>
    <dbReference type="NCBI Taxonomy" id="291644"/>
    <lineage>
        <taxon>Bacteria</taxon>
        <taxon>Pseudomonadati</taxon>
        <taxon>Bacteroidota</taxon>
        <taxon>Bacteroidia</taxon>
        <taxon>Bacteroidales</taxon>
        <taxon>Bacteroidaceae</taxon>
        <taxon>Bacteroides</taxon>
    </lineage>
</organism>
<dbReference type="InterPro" id="IPR049046">
    <property type="entry name" value="Beta-AFase-like_GH127_middle"/>
</dbReference>
<dbReference type="Pfam" id="PF07944">
    <property type="entry name" value="Beta-AFase-like_GH127_cat"/>
    <property type="match status" value="1"/>
</dbReference>
<dbReference type="InterPro" id="IPR012878">
    <property type="entry name" value="Beta-AFase-like_GH127_cat"/>
</dbReference>
<dbReference type="PANTHER" id="PTHR31151">
    <property type="entry name" value="PROLINE-TRNA LIGASE (DUF1680)"/>
    <property type="match status" value="1"/>
</dbReference>
<dbReference type="Proteomes" id="UP000422221">
    <property type="component" value="Unassembled WGS sequence"/>
</dbReference>
<dbReference type="InterPro" id="IPR008928">
    <property type="entry name" value="6-hairpin_glycosidase_sf"/>
</dbReference>
<feature type="domain" description="Non-reducing end beta-L-arabinofuranosidase-like GH127 catalytic" evidence="1">
    <location>
        <begin position="57"/>
        <end position="436"/>
    </location>
</feature>
<evidence type="ECO:0000313" key="5">
    <source>
        <dbReference type="Proteomes" id="UP000422221"/>
    </source>
</evidence>
<reference evidence="4 5" key="1">
    <citation type="journal article" date="2019" name="Nat. Med.">
        <title>A library of human gut bacterial isolates paired with longitudinal multiomics data enables mechanistic microbiome research.</title>
        <authorList>
            <person name="Poyet M."/>
            <person name="Groussin M."/>
            <person name="Gibbons S.M."/>
            <person name="Avila-Pacheco J."/>
            <person name="Jiang X."/>
            <person name="Kearney S.M."/>
            <person name="Perrotta A.R."/>
            <person name="Berdy B."/>
            <person name="Zhao S."/>
            <person name="Lieberman T.D."/>
            <person name="Swanson P.K."/>
            <person name="Smith M."/>
            <person name="Roesemann S."/>
            <person name="Alexander J.E."/>
            <person name="Rich S.A."/>
            <person name="Livny J."/>
            <person name="Vlamakis H."/>
            <person name="Clish C."/>
            <person name="Bullock K."/>
            <person name="Deik A."/>
            <person name="Scott J."/>
            <person name="Pierce K.A."/>
            <person name="Xavier R.J."/>
            <person name="Alm E.J."/>
        </authorList>
    </citation>
    <scope>NUCLEOTIDE SEQUENCE [LARGE SCALE GENOMIC DNA]</scope>
    <source>
        <strain evidence="4 5">BIOML-A10</strain>
    </source>
</reference>
<dbReference type="GO" id="GO:0016787">
    <property type="term" value="F:hydrolase activity"/>
    <property type="evidence" value="ECO:0007669"/>
    <property type="project" value="UniProtKB-KW"/>
</dbReference>
<dbReference type="GO" id="GO:0005975">
    <property type="term" value="P:carbohydrate metabolic process"/>
    <property type="evidence" value="ECO:0007669"/>
    <property type="project" value="InterPro"/>
</dbReference>
<feature type="domain" description="Glycoside hydrolase GH146 substrate-binding" evidence="2">
    <location>
        <begin position="650"/>
        <end position="785"/>
    </location>
</feature>
<dbReference type="SUPFAM" id="SSF48208">
    <property type="entry name" value="Six-hairpin glycosidases"/>
    <property type="match status" value="1"/>
</dbReference>
<evidence type="ECO:0000313" key="4">
    <source>
        <dbReference type="EMBL" id="KAA3764529.1"/>
    </source>
</evidence>
<name>A0A7J4XI12_9BACE</name>
<evidence type="ECO:0000259" key="2">
    <source>
        <dbReference type="Pfam" id="PF20620"/>
    </source>
</evidence>
<protein>
    <submittedName>
        <fullName evidence="4">Glycoside hydrolase family 127 protein</fullName>
    </submittedName>
</protein>
<dbReference type="AlphaFoldDB" id="A0A7J4XI12"/>
<feature type="domain" description="Non-reducing end beta-L-arabinofuranosidase-like GH127 middle" evidence="3">
    <location>
        <begin position="447"/>
        <end position="540"/>
    </location>
</feature>
<dbReference type="PANTHER" id="PTHR31151:SF0">
    <property type="entry name" value="PROLINE-TRNA LIGASE (DUF1680)"/>
    <property type="match status" value="1"/>
</dbReference>
<sequence length="1022" mass="117405">MKTRKQVKVLLIVLIGIFIPYPQKAHSQNYVPMKDDTKMAVKPKIEIKAYSFHLKQIRLLDSPFKTAMNADRKWLMETLKPDRFLHRFHANAGLPTKGTIYGGWENTDQSGFSFGHYISALSMLYATTGEEDIKIRLDYCISELKRCQDKRGTGYVGAIPNEDKLWDDVSKGIIDGRNFNLNNVWVPWYNLHKLWSGLIDAYIFGENETAKTIVIALTDWACDKFKDLTEEQWQNILTCEHGGMNDALYNVYAITGDTRHLEIANKFYHKKVLDPLSKRKNELAGLHANTQIPKVIGTSRSYELTGNQDHHTISSYFWHTVTHEHSYCIGGNSNYEHFVEPGKLSGELSNKTTETCNTYNMLKLTRHLFAWNPSAELMDFYERALYNHILASQNPETGMVCYCVPLAANSQKNYCNAENNFWCCVGTGFENHVKYAEQIYSHNENELYINLYIPSELDWSEKNMKLKQTNNFPDTDNTTITITETVPQTLTFHVRFPNWVQSGYSIKINGTEQVFNSTPGSYVSITREWKTNDKIEINLPKTLTKEQLLGDKYKTAFLNGPIVLAGKTDITQTPPVFIRHENKNISDWMTPGTTPGNFWGKDESNKEVNFLPFYKMHNTRYTVYFDYFTPEEWEKKREEYKKQQEEEMELERLMVDYFRANEQQPEIDHNFKGENVNKGTGISGGKWCSSKGGYFSFEMTVDPDIPVDLSLMYWGNDGGKTNQFDILIDGEIIASESLTARIKPNEFFRIAYPVPFHLTKGKNKVVVKLRAINSNNTAGPIYHAKIFKKKYMAEKTVIIHDYLLPKEPYLIEHNFSFTGNKRTGINMGHPWVDANQTNASISFDMKCSADKANILQLTYWGGEANERKFTILIDNQEIGKQELLQNKPNEIFEVLYPIAKELTMGKSQITVTLKMTQRAAGGLYYAYTFSGGSITDIHTIEKERQVPFSVSNNNSYITITNHSGQDFTGTVTLINTTGVIFYKEKVHIQKNITLKEKVGKGLFFVYLITDNEKKQQCIKIVI</sequence>
<dbReference type="InterPro" id="IPR046544">
    <property type="entry name" value="GH146_SB_dom"/>
</dbReference>
<accession>A0A7J4XI12</accession>
<dbReference type="Pfam" id="PF20620">
    <property type="entry name" value="DUF6805"/>
    <property type="match status" value="2"/>
</dbReference>
<keyword evidence="4" id="KW-0378">Hydrolase</keyword>
<dbReference type="RefSeq" id="WP_130058233.1">
    <property type="nucleotide sequence ID" value="NZ_CP083675.1"/>
</dbReference>
<dbReference type="EMBL" id="VWMK01000011">
    <property type="protein sequence ID" value="KAA3764529.1"/>
    <property type="molecule type" value="Genomic_DNA"/>
</dbReference>
<evidence type="ECO:0000259" key="3">
    <source>
        <dbReference type="Pfam" id="PF20736"/>
    </source>
</evidence>
<feature type="domain" description="Glycoside hydrolase GH146 substrate-binding" evidence="2">
    <location>
        <begin position="812"/>
        <end position="917"/>
    </location>
</feature>
<proteinExistence type="predicted"/>
<comment type="caution">
    <text evidence="4">The sequence shown here is derived from an EMBL/GenBank/DDBJ whole genome shotgun (WGS) entry which is preliminary data.</text>
</comment>
<dbReference type="Pfam" id="PF20736">
    <property type="entry name" value="Glyco_hydro127M"/>
    <property type="match status" value="1"/>
</dbReference>